<dbReference type="CDD" id="cd07820">
    <property type="entry name" value="SRPBCC_3"/>
    <property type="match status" value="1"/>
</dbReference>
<gene>
    <name evidence="2" type="ORF">C7B64_08960</name>
</gene>
<sequence length="149" mass="17717">MLHFEYSSLIEAPVDIVWKFYEREDILQLLTPPWQPVEVIRHQGRLDVGAISEFKLHLGIIPITWISTHTQCEPKRLFVDKQTEGIVNYWVHRHEFISLGDQTRLIDAIAYSLPGNWLAESLIGWWVNSRLEDMFCYRHRVTQRECEVR</sequence>
<dbReference type="AlphaFoldDB" id="A0A2T1C516"/>
<dbReference type="Proteomes" id="UP000238762">
    <property type="component" value="Unassembled WGS sequence"/>
</dbReference>
<reference evidence="2 3" key="1">
    <citation type="submission" date="2018-02" db="EMBL/GenBank/DDBJ databases">
        <authorList>
            <person name="Cohen D.B."/>
            <person name="Kent A.D."/>
        </authorList>
    </citation>
    <scope>NUCLEOTIDE SEQUENCE [LARGE SCALE GENOMIC DNA]</scope>
    <source>
        <strain evidence="2 3">CCAP 1448/3</strain>
    </source>
</reference>
<reference evidence="2 3" key="2">
    <citation type="submission" date="2018-03" db="EMBL/GenBank/DDBJ databases">
        <title>The ancient ancestry and fast evolution of plastids.</title>
        <authorList>
            <person name="Moore K.R."/>
            <person name="Magnabosco C."/>
            <person name="Momper L."/>
            <person name="Gold D.A."/>
            <person name="Bosak T."/>
            <person name="Fournier G.P."/>
        </authorList>
    </citation>
    <scope>NUCLEOTIDE SEQUENCE [LARGE SCALE GENOMIC DNA]</scope>
    <source>
        <strain evidence="2 3">CCAP 1448/3</strain>
    </source>
</reference>
<protein>
    <submittedName>
        <fullName evidence="2">Cyclase</fullName>
    </submittedName>
</protein>
<dbReference type="SUPFAM" id="SSF55961">
    <property type="entry name" value="Bet v1-like"/>
    <property type="match status" value="1"/>
</dbReference>
<name>A0A2T1C516_9CYAN</name>
<proteinExistence type="predicted"/>
<dbReference type="Pfam" id="PF03364">
    <property type="entry name" value="Polyketide_cyc"/>
    <property type="match status" value="1"/>
</dbReference>
<feature type="domain" description="Coenzyme Q-binding protein COQ10 START" evidence="1">
    <location>
        <begin position="10"/>
        <end position="129"/>
    </location>
</feature>
<dbReference type="InterPro" id="IPR023393">
    <property type="entry name" value="START-like_dom_sf"/>
</dbReference>
<keyword evidence="3" id="KW-1185">Reference proteome</keyword>
<comment type="caution">
    <text evidence="2">The sequence shown here is derived from an EMBL/GenBank/DDBJ whole genome shotgun (WGS) entry which is preliminary data.</text>
</comment>
<organism evidence="2 3">
    <name type="scientific">Merismopedia glauca CCAP 1448/3</name>
    <dbReference type="NCBI Taxonomy" id="1296344"/>
    <lineage>
        <taxon>Bacteria</taxon>
        <taxon>Bacillati</taxon>
        <taxon>Cyanobacteriota</taxon>
        <taxon>Cyanophyceae</taxon>
        <taxon>Synechococcales</taxon>
        <taxon>Merismopediaceae</taxon>
        <taxon>Merismopedia</taxon>
    </lineage>
</organism>
<evidence type="ECO:0000313" key="2">
    <source>
        <dbReference type="EMBL" id="PSB03370.1"/>
    </source>
</evidence>
<dbReference type="RefSeq" id="WP_106288298.1">
    <property type="nucleotide sequence ID" value="NZ_CAWNTC010000007.1"/>
</dbReference>
<evidence type="ECO:0000259" key="1">
    <source>
        <dbReference type="Pfam" id="PF03364"/>
    </source>
</evidence>
<dbReference type="EMBL" id="PVWJ01000034">
    <property type="protein sequence ID" value="PSB03370.1"/>
    <property type="molecule type" value="Genomic_DNA"/>
</dbReference>
<dbReference type="OrthoDB" id="9801773at2"/>
<evidence type="ECO:0000313" key="3">
    <source>
        <dbReference type="Proteomes" id="UP000238762"/>
    </source>
</evidence>
<accession>A0A2T1C516</accession>
<dbReference type="Gene3D" id="3.30.530.20">
    <property type="match status" value="1"/>
</dbReference>
<dbReference type="InterPro" id="IPR005031">
    <property type="entry name" value="COQ10_START"/>
</dbReference>